<dbReference type="PROSITE" id="PS51186">
    <property type="entry name" value="GNAT"/>
    <property type="match status" value="1"/>
</dbReference>
<dbReference type="Gene3D" id="3.40.630.30">
    <property type="match status" value="1"/>
</dbReference>
<keyword evidence="5" id="KW-1185">Reference proteome</keyword>
<organism evidence="4 5">
    <name type="scientific">Rhizobium hainanense</name>
    <dbReference type="NCBI Taxonomy" id="52131"/>
    <lineage>
        <taxon>Bacteria</taxon>
        <taxon>Pseudomonadati</taxon>
        <taxon>Pseudomonadota</taxon>
        <taxon>Alphaproteobacteria</taxon>
        <taxon>Hyphomicrobiales</taxon>
        <taxon>Rhizobiaceae</taxon>
        <taxon>Rhizobium/Agrobacterium group</taxon>
        <taxon>Rhizobium</taxon>
    </lineage>
</organism>
<evidence type="ECO:0000259" key="3">
    <source>
        <dbReference type="PROSITE" id="PS51186"/>
    </source>
</evidence>
<sequence length="167" mass="18574">MQRFSIRRLQRDDASMFREVRLEGLARHPEAFGASYEEELDYSLAQIGDRIENSAIFGGFADDGTLVGVVAVARSKGAKMRHIASIWGMYVRPEGRGTGLSRSLMIAAIDEAKRTCSSIRLTVVSSNAAAIRLYESLGFKAWAVDTEALKVDDIYHDEILMRLDTRA</sequence>
<dbReference type="Proteomes" id="UP000186228">
    <property type="component" value="Unassembled WGS sequence"/>
</dbReference>
<reference evidence="5" key="1">
    <citation type="submission" date="2016-08" db="EMBL/GenBank/DDBJ databases">
        <authorList>
            <person name="Varghese N."/>
            <person name="Submissions Spin"/>
        </authorList>
    </citation>
    <scope>NUCLEOTIDE SEQUENCE [LARGE SCALE GENOMIC DNA]</scope>
    <source>
        <strain evidence="5">CCBAU 57015</strain>
    </source>
</reference>
<dbReference type="InterPro" id="IPR016181">
    <property type="entry name" value="Acyl_CoA_acyltransferase"/>
</dbReference>
<dbReference type="OrthoDB" id="336415at2"/>
<dbReference type="PANTHER" id="PTHR43420">
    <property type="entry name" value="ACETYLTRANSFERASE"/>
    <property type="match status" value="1"/>
</dbReference>
<dbReference type="AlphaFoldDB" id="A0A1C3WHV3"/>
<dbReference type="GO" id="GO:0016747">
    <property type="term" value="F:acyltransferase activity, transferring groups other than amino-acyl groups"/>
    <property type="evidence" value="ECO:0007669"/>
    <property type="project" value="InterPro"/>
</dbReference>
<name>A0A1C3WHV3_9HYPH</name>
<gene>
    <name evidence="4" type="ORF">GA0061100_11980</name>
</gene>
<evidence type="ECO:0000313" key="4">
    <source>
        <dbReference type="EMBL" id="SCB39485.1"/>
    </source>
</evidence>
<dbReference type="SUPFAM" id="SSF55729">
    <property type="entry name" value="Acyl-CoA N-acyltransferases (Nat)"/>
    <property type="match status" value="1"/>
</dbReference>
<evidence type="ECO:0000313" key="5">
    <source>
        <dbReference type="Proteomes" id="UP000186228"/>
    </source>
</evidence>
<protein>
    <submittedName>
        <fullName evidence="4">Protein N-acetyltransferase, RimJ/RimL family</fullName>
    </submittedName>
</protein>
<evidence type="ECO:0000256" key="1">
    <source>
        <dbReference type="ARBA" id="ARBA00022679"/>
    </source>
</evidence>
<dbReference type="InterPro" id="IPR000182">
    <property type="entry name" value="GNAT_dom"/>
</dbReference>
<keyword evidence="2" id="KW-0012">Acyltransferase</keyword>
<dbReference type="EMBL" id="FMAC01000019">
    <property type="protein sequence ID" value="SCB39485.1"/>
    <property type="molecule type" value="Genomic_DNA"/>
</dbReference>
<dbReference type="RefSeq" id="WP_075856985.1">
    <property type="nucleotide sequence ID" value="NZ_FMAC01000019.1"/>
</dbReference>
<accession>A0A1C3WHV3</accession>
<evidence type="ECO:0000256" key="2">
    <source>
        <dbReference type="ARBA" id="ARBA00023315"/>
    </source>
</evidence>
<dbReference type="InterPro" id="IPR050680">
    <property type="entry name" value="YpeA/RimI_acetyltransf"/>
</dbReference>
<dbReference type="PANTHER" id="PTHR43420:SF47">
    <property type="entry name" value="N-ACETYLTRANSFERASE DOMAIN-CONTAINING PROTEIN"/>
    <property type="match status" value="1"/>
</dbReference>
<dbReference type="STRING" id="52131.GA0061100_11980"/>
<dbReference type="CDD" id="cd04301">
    <property type="entry name" value="NAT_SF"/>
    <property type="match status" value="1"/>
</dbReference>
<feature type="domain" description="N-acetyltransferase" evidence="3">
    <location>
        <begin position="4"/>
        <end position="166"/>
    </location>
</feature>
<dbReference type="Pfam" id="PF00583">
    <property type="entry name" value="Acetyltransf_1"/>
    <property type="match status" value="1"/>
</dbReference>
<keyword evidence="1 4" id="KW-0808">Transferase</keyword>
<proteinExistence type="predicted"/>